<dbReference type="Pfam" id="PF01370">
    <property type="entry name" value="Epimerase"/>
    <property type="match status" value="1"/>
</dbReference>
<dbReference type="Gene3D" id="3.40.50.720">
    <property type="entry name" value="NAD(P)-binding Rossmann-like Domain"/>
    <property type="match status" value="1"/>
</dbReference>
<sequence length="328" mass="35115">MRTVLVTGAGTVGAEIARQLVRRGDRAVIVDLRLDERRLAATGPNHAIERVRADVRDLAALEAAVQAHGAQSVIHTAALLTGACRQDPKAAVDVNIGGALNVMELARRGLVGRVVLCSSTTVTYQSFDDYPGGSTIPEDFTMKALSQAPGSFYAATKLAAEHFAGLYRSELGVDVVCVRYGAVLGLHADDAGLVARMLRELLVPAQQGREAVVSQPAHAWLGIEEFIDVRDCAAGTLAALDAPAPKQLVYTLSSDQGWTLDSLTSLIRELHPDFRVRYDVAPAGGFANFSKVRRAPSDISAAARDLAWRPRHSLKESIAAFDEALRRG</sequence>
<dbReference type="Proteomes" id="UP000613011">
    <property type="component" value="Unassembled WGS sequence"/>
</dbReference>
<protein>
    <submittedName>
        <fullName evidence="4">NAD(P)-dependent oxidoreductase</fullName>
    </submittedName>
</protein>
<comment type="similarity">
    <text evidence="2">Belongs to the NAD(P)-dependent epimerase/dehydratase family.</text>
</comment>
<dbReference type="SUPFAM" id="SSF51735">
    <property type="entry name" value="NAD(P)-binding Rossmann-fold domains"/>
    <property type="match status" value="1"/>
</dbReference>
<organism evidence="4 5">
    <name type="scientific">Ramlibacter aurantiacus</name>
    <dbReference type="NCBI Taxonomy" id="2801330"/>
    <lineage>
        <taxon>Bacteria</taxon>
        <taxon>Pseudomonadati</taxon>
        <taxon>Pseudomonadota</taxon>
        <taxon>Betaproteobacteria</taxon>
        <taxon>Burkholderiales</taxon>
        <taxon>Comamonadaceae</taxon>
        <taxon>Ramlibacter</taxon>
    </lineage>
</organism>
<evidence type="ECO:0000313" key="5">
    <source>
        <dbReference type="Proteomes" id="UP000613011"/>
    </source>
</evidence>
<name>A0A936ZHD6_9BURK</name>
<comment type="caution">
    <text evidence="4">The sequence shown here is derived from an EMBL/GenBank/DDBJ whole genome shotgun (WGS) entry which is preliminary data.</text>
</comment>
<feature type="domain" description="Ketoreductase" evidence="3">
    <location>
        <begin position="2"/>
        <end position="186"/>
    </location>
</feature>
<evidence type="ECO:0000256" key="1">
    <source>
        <dbReference type="ARBA" id="ARBA00005125"/>
    </source>
</evidence>
<proteinExistence type="inferred from homology"/>
<dbReference type="InterPro" id="IPR057326">
    <property type="entry name" value="KR_dom"/>
</dbReference>
<reference evidence="4" key="1">
    <citation type="submission" date="2021-01" db="EMBL/GenBank/DDBJ databases">
        <title>Ramlibacter sp. strain AW1 16S ribosomal RNA gene Genome sequencing and assembly.</title>
        <authorList>
            <person name="Kang M."/>
        </authorList>
    </citation>
    <scope>NUCLEOTIDE SEQUENCE</scope>
    <source>
        <strain evidence="4">AW1</strain>
    </source>
</reference>
<dbReference type="SMART" id="SM00822">
    <property type="entry name" value="PKS_KR"/>
    <property type="match status" value="1"/>
</dbReference>
<dbReference type="PANTHER" id="PTHR43000">
    <property type="entry name" value="DTDP-D-GLUCOSE 4,6-DEHYDRATASE-RELATED"/>
    <property type="match status" value="1"/>
</dbReference>
<evidence type="ECO:0000259" key="3">
    <source>
        <dbReference type="SMART" id="SM00822"/>
    </source>
</evidence>
<dbReference type="RefSeq" id="WP_201684545.1">
    <property type="nucleotide sequence ID" value="NZ_JAEQNA010000005.1"/>
</dbReference>
<keyword evidence="5" id="KW-1185">Reference proteome</keyword>
<evidence type="ECO:0000313" key="4">
    <source>
        <dbReference type="EMBL" id="MBL0421464.1"/>
    </source>
</evidence>
<dbReference type="EMBL" id="JAEQNA010000005">
    <property type="protein sequence ID" value="MBL0421464.1"/>
    <property type="molecule type" value="Genomic_DNA"/>
</dbReference>
<dbReference type="AlphaFoldDB" id="A0A936ZHD6"/>
<gene>
    <name evidence="4" type="ORF">JI739_13990</name>
</gene>
<accession>A0A936ZHD6</accession>
<evidence type="ECO:0000256" key="2">
    <source>
        <dbReference type="ARBA" id="ARBA00007637"/>
    </source>
</evidence>
<dbReference type="InterPro" id="IPR036291">
    <property type="entry name" value="NAD(P)-bd_dom_sf"/>
</dbReference>
<dbReference type="InterPro" id="IPR001509">
    <property type="entry name" value="Epimerase_deHydtase"/>
</dbReference>
<comment type="pathway">
    <text evidence="1">Bacterial outer membrane biogenesis; LPS O-antigen biosynthesis.</text>
</comment>